<sequence>MKKNKSKSKSIIGTIISLIVISATGISSYFAYQNGFFSSLTKKQENTSNLVKENLKIPTNLKKKFFKPAELTRIGHWNILNFGGERSFKNSFKVNSIAKIILETNLDLIGLTEINYDQGKKVENIVKTLNEIDEDKSWKVITQPVEDMAYETNKDISEQVSILYKESKFKPEAFSNGRIGSSYGETFFKDEFNRDTRFKRPLFGVLFKELKSNKNLVAFYGHLDSPRAKKSRTKTQFIELNSKLFSQQGSQEVAEAKQIDDAFIYFKNLSPNNTSLFFGGDTNIMTKNNKLFTSEEFTSKNIQNYYENMTINKNLLKEEYEYYKTSLGESKGYANAYDKLLFIENGLDFINEYEKVNKFKTMSSPEGYSYSSVWFRGDIANAFETQLLGENFKKMWKDEVNKVINDSKKKDKYINYSNHSIVKNGISDHDITWIDYK</sequence>
<evidence type="ECO:0000256" key="1">
    <source>
        <dbReference type="SAM" id="Phobius"/>
    </source>
</evidence>
<proteinExistence type="predicted"/>
<dbReference type="EMBL" id="JASDDP010000015">
    <property type="protein sequence ID" value="MDJ1645782.1"/>
    <property type="molecule type" value="Genomic_DNA"/>
</dbReference>
<dbReference type="SUPFAM" id="SSF56219">
    <property type="entry name" value="DNase I-like"/>
    <property type="match status" value="1"/>
</dbReference>
<name>A0AAJ1PR33_9MOLU</name>
<organism evidence="2 3">
    <name type="scientific">Mycoplasma phocimorsus</name>
    <dbReference type="NCBI Taxonomy" id="3045839"/>
    <lineage>
        <taxon>Bacteria</taxon>
        <taxon>Bacillati</taxon>
        <taxon>Mycoplasmatota</taxon>
        <taxon>Mollicutes</taxon>
        <taxon>Mycoplasmataceae</taxon>
        <taxon>Mycoplasma</taxon>
    </lineage>
</organism>
<comment type="caution">
    <text evidence="2">The sequence shown here is derived from an EMBL/GenBank/DDBJ whole genome shotgun (WGS) entry which is preliminary data.</text>
</comment>
<gene>
    <name evidence="2" type="ORF">QLQ80_01605</name>
</gene>
<keyword evidence="1" id="KW-0812">Transmembrane</keyword>
<protein>
    <submittedName>
        <fullName evidence="2">Uncharacterized protein</fullName>
    </submittedName>
</protein>
<dbReference type="Gene3D" id="3.60.10.10">
    <property type="entry name" value="Endonuclease/exonuclease/phosphatase"/>
    <property type="match status" value="1"/>
</dbReference>
<keyword evidence="1" id="KW-1133">Transmembrane helix</keyword>
<evidence type="ECO:0000313" key="2">
    <source>
        <dbReference type="EMBL" id="MDJ1645782.1"/>
    </source>
</evidence>
<accession>A0AAJ1PR33</accession>
<dbReference type="Proteomes" id="UP001224428">
    <property type="component" value="Unassembled WGS sequence"/>
</dbReference>
<dbReference type="InterPro" id="IPR036691">
    <property type="entry name" value="Endo/exonu/phosph_ase_sf"/>
</dbReference>
<dbReference type="NCBIfam" id="NF045851">
    <property type="entry name" value="mem_nucl_MnuA"/>
    <property type="match status" value="1"/>
</dbReference>
<evidence type="ECO:0000313" key="3">
    <source>
        <dbReference type="Proteomes" id="UP001224428"/>
    </source>
</evidence>
<keyword evidence="3" id="KW-1185">Reference proteome</keyword>
<dbReference type="AlphaFoldDB" id="A0AAJ1PR33"/>
<keyword evidence="1" id="KW-0472">Membrane</keyword>
<reference evidence="2" key="1">
    <citation type="submission" date="2023-05" db="EMBL/GenBank/DDBJ databases">
        <title>Mycoplasma phocimorsus sp. nov., isolated from Scandinavian patients with seal finger or septic arthritis after contact with seals.</title>
        <authorList>
            <person name="Skafte-Holm A."/>
            <person name="Pedersen T.R."/>
            <person name="Froelund M."/>
            <person name="Stegger M."/>
            <person name="Qvortrup K."/>
            <person name="Michaels D.L."/>
            <person name="Brown D.R."/>
            <person name="Jensen J.S."/>
        </authorList>
    </citation>
    <scope>NUCLEOTIDE SEQUENCE</scope>
    <source>
        <strain evidence="2">M5725</strain>
    </source>
</reference>
<feature type="transmembrane region" description="Helical" evidence="1">
    <location>
        <begin position="12"/>
        <end position="32"/>
    </location>
</feature>
<dbReference type="RefSeq" id="WP_283823936.1">
    <property type="nucleotide sequence ID" value="NZ_JASDAY010000046.1"/>
</dbReference>